<evidence type="ECO:0008006" key="6">
    <source>
        <dbReference type="Google" id="ProtNLM"/>
    </source>
</evidence>
<feature type="signal peptide" evidence="3">
    <location>
        <begin position="1"/>
        <end position="28"/>
    </location>
</feature>
<evidence type="ECO:0000313" key="5">
    <source>
        <dbReference type="Proteomes" id="UP001226084"/>
    </source>
</evidence>
<evidence type="ECO:0000256" key="3">
    <source>
        <dbReference type="SAM" id="SignalP"/>
    </source>
</evidence>
<organism evidence="4 5">
    <name type="scientific">Stenotrophomonas rhizophila</name>
    <dbReference type="NCBI Taxonomy" id="216778"/>
    <lineage>
        <taxon>Bacteria</taxon>
        <taxon>Pseudomonadati</taxon>
        <taxon>Pseudomonadota</taxon>
        <taxon>Gammaproteobacteria</taxon>
        <taxon>Lysobacterales</taxon>
        <taxon>Lysobacteraceae</taxon>
        <taxon>Stenotrophomonas</taxon>
    </lineage>
</organism>
<dbReference type="Gene3D" id="1.25.40.20">
    <property type="entry name" value="Ankyrin repeat-containing domain"/>
    <property type="match status" value="1"/>
</dbReference>
<dbReference type="InterPro" id="IPR050776">
    <property type="entry name" value="Ank_Repeat/CDKN_Inhibitor"/>
</dbReference>
<sequence length="288" mass="31791">MPTRLHTMTTNAVIFAVLFTVFALSGCAASSAQGAAQYFEGNALALANASERGDANEVRRLIKDKGVDPDVEFAKRDGIPLLAWPLRTRSVEGLRAMLDNGADPNARQVREIDGKPFKFNNAMIYAVRLEDPAFLQLLLKHGGDPNTRSSGGESLLFQAFINGNQWKNVQQLVEAGAKVNANNLGKADTVLSWYTARGGFDAAYWLLEHGADPTISAPAASGSSSPARQMMVEDIYWEITTPDLLPWQKKCQQWLIARNIPRPPMPEHIRKKREAFGFPTREEDIPLL</sequence>
<dbReference type="PANTHER" id="PTHR24201">
    <property type="entry name" value="ANK_REP_REGION DOMAIN-CONTAINING PROTEIN"/>
    <property type="match status" value="1"/>
</dbReference>
<comment type="caution">
    <text evidence="4">The sequence shown here is derived from an EMBL/GenBank/DDBJ whole genome shotgun (WGS) entry which is preliminary data.</text>
</comment>
<feature type="chain" id="PRO_5042856378" description="Ankyrin repeat domain-containing protein" evidence="3">
    <location>
        <begin position="29"/>
        <end position="288"/>
    </location>
</feature>
<dbReference type="PROSITE" id="PS51257">
    <property type="entry name" value="PROKAR_LIPOPROTEIN"/>
    <property type="match status" value="1"/>
</dbReference>
<proteinExistence type="predicted"/>
<dbReference type="EMBL" id="JAUTAS010000001">
    <property type="protein sequence ID" value="MDQ1107091.1"/>
    <property type="molecule type" value="Genomic_DNA"/>
</dbReference>
<name>A0AAP5AFB9_9GAMM</name>
<gene>
    <name evidence="4" type="ORF">QE424_000250</name>
</gene>
<dbReference type="AlphaFoldDB" id="A0AAP5AFB9"/>
<dbReference type="RefSeq" id="WP_307105791.1">
    <property type="nucleotide sequence ID" value="NZ_JAUTAS010000001.1"/>
</dbReference>
<dbReference type="SMART" id="SM00248">
    <property type="entry name" value="ANK"/>
    <property type="match status" value="5"/>
</dbReference>
<keyword evidence="2" id="KW-0040">ANK repeat</keyword>
<dbReference type="SUPFAM" id="SSF48403">
    <property type="entry name" value="Ankyrin repeat"/>
    <property type="match status" value="1"/>
</dbReference>
<dbReference type="PANTHER" id="PTHR24201:SF14">
    <property type="entry name" value="CYCLIN-DEPENDENT KINASE 4 INHIBITOR C-LIKE"/>
    <property type="match status" value="1"/>
</dbReference>
<evidence type="ECO:0000256" key="2">
    <source>
        <dbReference type="ARBA" id="ARBA00023043"/>
    </source>
</evidence>
<accession>A0AAP5AFB9</accession>
<evidence type="ECO:0000313" key="4">
    <source>
        <dbReference type="EMBL" id="MDQ1107091.1"/>
    </source>
</evidence>
<dbReference type="InterPro" id="IPR002110">
    <property type="entry name" value="Ankyrin_rpt"/>
</dbReference>
<keyword evidence="3" id="KW-0732">Signal</keyword>
<keyword evidence="1" id="KW-0677">Repeat</keyword>
<reference evidence="4" key="1">
    <citation type="submission" date="2023-07" db="EMBL/GenBank/DDBJ databases">
        <title>Functional and genomic diversity of the sorghum phyllosphere microbiome.</title>
        <authorList>
            <person name="Shade A."/>
        </authorList>
    </citation>
    <scope>NUCLEOTIDE SEQUENCE</scope>
    <source>
        <strain evidence="4">SORGH_AS_0457</strain>
    </source>
</reference>
<dbReference type="Proteomes" id="UP001226084">
    <property type="component" value="Unassembled WGS sequence"/>
</dbReference>
<evidence type="ECO:0000256" key="1">
    <source>
        <dbReference type="ARBA" id="ARBA00022737"/>
    </source>
</evidence>
<protein>
    <recommendedName>
        <fullName evidence="6">Ankyrin repeat domain-containing protein</fullName>
    </recommendedName>
</protein>
<dbReference type="InterPro" id="IPR036770">
    <property type="entry name" value="Ankyrin_rpt-contain_sf"/>
</dbReference>
<dbReference type="Pfam" id="PF12796">
    <property type="entry name" value="Ank_2"/>
    <property type="match status" value="1"/>
</dbReference>